<evidence type="ECO:0000313" key="3">
    <source>
        <dbReference type="Proteomes" id="UP000324800"/>
    </source>
</evidence>
<feature type="region of interest" description="Disordered" evidence="1">
    <location>
        <begin position="51"/>
        <end position="87"/>
    </location>
</feature>
<comment type="caution">
    <text evidence="2">The sequence shown here is derived from an EMBL/GenBank/DDBJ whole genome shotgun (WGS) entry which is preliminary data.</text>
</comment>
<evidence type="ECO:0000313" key="2">
    <source>
        <dbReference type="EMBL" id="KAA6310700.1"/>
    </source>
</evidence>
<accession>A0A5J4PPK2</accession>
<protein>
    <submittedName>
        <fullName evidence="2">Uncharacterized protein</fullName>
    </submittedName>
</protein>
<dbReference type="EMBL" id="SNRW01049618">
    <property type="protein sequence ID" value="KAA6310700.1"/>
    <property type="molecule type" value="Genomic_DNA"/>
</dbReference>
<feature type="compositionally biased region" description="Polar residues" evidence="1">
    <location>
        <begin position="56"/>
        <end position="68"/>
    </location>
</feature>
<evidence type="ECO:0000256" key="1">
    <source>
        <dbReference type="SAM" id="MobiDB-lite"/>
    </source>
</evidence>
<name>A0A5J4PPK2_9EUKA</name>
<dbReference type="AlphaFoldDB" id="A0A5J4PPK2"/>
<gene>
    <name evidence="2" type="ORF">EZS28_056263</name>
</gene>
<feature type="compositionally biased region" description="Basic and acidic residues" evidence="1">
    <location>
        <begin position="71"/>
        <end position="87"/>
    </location>
</feature>
<dbReference type="Proteomes" id="UP000324800">
    <property type="component" value="Unassembled WGS sequence"/>
</dbReference>
<sequence>MSEIKHKELIDEDKIRLQLIDDAISRITEGSGRNDIKTMPKIGLERSETIEETIDDTSQPKENPTQIGNEIHYRLSMEDSNNKKKRR</sequence>
<proteinExistence type="predicted"/>
<organism evidence="2 3">
    <name type="scientific">Streblomastix strix</name>
    <dbReference type="NCBI Taxonomy" id="222440"/>
    <lineage>
        <taxon>Eukaryota</taxon>
        <taxon>Metamonada</taxon>
        <taxon>Preaxostyla</taxon>
        <taxon>Oxymonadida</taxon>
        <taxon>Streblomastigidae</taxon>
        <taxon>Streblomastix</taxon>
    </lineage>
</organism>
<reference evidence="2 3" key="1">
    <citation type="submission" date="2019-03" db="EMBL/GenBank/DDBJ databases">
        <title>Single cell metagenomics reveals metabolic interactions within the superorganism composed of flagellate Streblomastix strix and complex community of Bacteroidetes bacteria on its surface.</title>
        <authorList>
            <person name="Treitli S.C."/>
            <person name="Kolisko M."/>
            <person name="Husnik F."/>
            <person name="Keeling P."/>
            <person name="Hampl V."/>
        </authorList>
    </citation>
    <scope>NUCLEOTIDE SEQUENCE [LARGE SCALE GENOMIC DNA]</scope>
    <source>
        <strain evidence="2">ST1C</strain>
    </source>
</reference>